<dbReference type="Pfam" id="PF04773">
    <property type="entry name" value="FecR"/>
    <property type="match status" value="1"/>
</dbReference>
<dbReference type="Gene3D" id="2.60.120.1440">
    <property type="match status" value="1"/>
</dbReference>
<protein>
    <recommendedName>
        <fullName evidence="5">Protein FecR</fullName>
    </recommendedName>
</protein>
<organism evidence="3 4">
    <name type="scientific">Achromobacter agilis</name>
    <dbReference type="NCBI Taxonomy" id="1353888"/>
    <lineage>
        <taxon>Bacteria</taxon>
        <taxon>Pseudomonadati</taxon>
        <taxon>Pseudomonadota</taxon>
        <taxon>Betaproteobacteria</taxon>
        <taxon>Burkholderiales</taxon>
        <taxon>Alcaligenaceae</taxon>
        <taxon>Achromobacter</taxon>
    </lineage>
</organism>
<gene>
    <name evidence="3" type="ORF">AGI3411_04028</name>
</gene>
<dbReference type="Pfam" id="PF16220">
    <property type="entry name" value="DUF4880"/>
    <property type="match status" value="1"/>
</dbReference>
<evidence type="ECO:0000313" key="4">
    <source>
        <dbReference type="Proteomes" id="UP000289184"/>
    </source>
</evidence>
<evidence type="ECO:0008006" key="5">
    <source>
        <dbReference type="Google" id="ProtNLM"/>
    </source>
</evidence>
<dbReference type="PANTHER" id="PTHR30273:SF2">
    <property type="entry name" value="PROTEIN FECR"/>
    <property type="match status" value="1"/>
</dbReference>
<sequence>MRMRGGVSASSIPPPDEPAIPAHVVDAAIHWYVVMASGTATGQDHAAFARWRSESATHAAAWSRFEAMGGRLQGGAARLNPATTHAALTKAASASGRRRALKTLAWAGLGGTAFYLAQAQLPWRGQLASVLADVRTGAGERRDLVLEDGTRLGLNTATALDLRFTDSERRIVLREGEILVETGADARGRPLVVESPAGTLLPIGTRFIVRHVAGEADCTPTRLAVLEGAVRIHADGRPDGETALVTAGQQARFTRRSIEAPAPLDEASHGWIAGTFSAEGMRLADLLSDLARYRPGSLHCAPEVADLRITGAWPLDGPDATDRILDTLERRLPVRVRRYTRYWVTVGPR</sequence>
<evidence type="ECO:0000313" key="3">
    <source>
        <dbReference type="EMBL" id="SSW69102.1"/>
    </source>
</evidence>
<dbReference type="InterPro" id="IPR012373">
    <property type="entry name" value="Ferrdict_sens_TM"/>
</dbReference>
<dbReference type="PANTHER" id="PTHR30273">
    <property type="entry name" value="PERIPLASMIC SIGNAL SENSOR AND SIGMA FACTOR ACTIVATOR FECR-RELATED"/>
    <property type="match status" value="1"/>
</dbReference>
<dbReference type="Proteomes" id="UP000289184">
    <property type="component" value="Unassembled WGS sequence"/>
</dbReference>
<dbReference type="AlphaFoldDB" id="A0A446CMI4"/>
<proteinExistence type="predicted"/>
<name>A0A446CMI4_9BURK</name>
<evidence type="ECO:0000259" key="1">
    <source>
        <dbReference type="Pfam" id="PF04773"/>
    </source>
</evidence>
<dbReference type="OrthoDB" id="1100567at2"/>
<dbReference type="EMBL" id="UFQB01000018">
    <property type="protein sequence ID" value="SSW69102.1"/>
    <property type="molecule type" value="Genomic_DNA"/>
</dbReference>
<feature type="domain" description="FecR protein" evidence="1">
    <location>
        <begin position="133"/>
        <end position="231"/>
    </location>
</feature>
<feature type="domain" description="FecR N-terminal" evidence="2">
    <location>
        <begin position="26"/>
        <end position="67"/>
    </location>
</feature>
<reference evidence="3 4" key="1">
    <citation type="submission" date="2018-07" db="EMBL/GenBank/DDBJ databases">
        <authorList>
            <person name="Peeters C."/>
        </authorList>
    </citation>
    <scope>NUCLEOTIDE SEQUENCE [LARGE SCALE GENOMIC DNA]</scope>
    <source>
        <strain evidence="3 4">LMG 3411</strain>
    </source>
</reference>
<accession>A0A446CMI4</accession>
<evidence type="ECO:0000259" key="2">
    <source>
        <dbReference type="Pfam" id="PF16220"/>
    </source>
</evidence>
<dbReference type="InterPro" id="IPR006860">
    <property type="entry name" value="FecR"/>
</dbReference>
<dbReference type="InterPro" id="IPR032623">
    <property type="entry name" value="FecR_N"/>
</dbReference>
<dbReference type="GO" id="GO:0016989">
    <property type="term" value="F:sigma factor antagonist activity"/>
    <property type="evidence" value="ECO:0007669"/>
    <property type="project" value="TreeGrafter"/>
</dbReference>
<keyword evidence="4" id="KW-1185">Reference proteome</keyword>
<dbReference type="PIRSF" id="PIRSF018266">
    <property type="entry name" value="FecR"/>
    <property type="match status" value="1"/>
</dbReference>